<keyword evidence="10" id="KW-1185">Reference proteome</keyword>
<keyword evidence="5 7" id="KW-0408">Iron</keyword>
<dbReference type="PANTHER" id="PTHR24304">
    <property type="entry name" value="CYTOCHROME P450 FAMILY 7"/>
    <property type="match status" value="1"/>
</dbReference>
<accession>A0A423W5I0</accession>
<dbReference type="InterPro" id="IPR050529">
    <property type="entry name" value="CYP450_sterol_14alpha_dmase"/>
</dbReference>
<proteinExistence type="inferred from homology"/>
<dbReference type="STRING" id="252740.A0A423W5I0"/>
<evidence type="ECO:0000313" key="9">
    <source>
        <dbReference type="EMBL" id="ROV98556.1"/>
    </source>
</evidence>
<dbReference type="InterPro" id="IPR036396">
    <property type="entry name" value="Cyt_P450_sf"/>
</dbReference>
<dbReference type="GO" id="GO:0005506">
    <property type="term" value="F:iron ion binding"/>
    <property type="evidence" value="ECO:0007669"/>
    <property type="project" value="InterPro"/>
</dbReference>
<feature type="region of interest" description="Disordered" evidence="8">
    <location>
        <begin position="126"/>
        <end position="145"/>
    </location>
</feature>
<dbReference type="InterPro" id="IPR002403">
    <property type="entry name" value="Cyt_P450_E_grp-IV"/>
</dbReference>
<evidence type="ECO:0000256" key="4">
    <source>
        <dbReference type="ARBA" id="ARBA00022723"/>
    </source>
</evidence>
<dbReference type="PRINTS" id="PR00465">
    <property type="entry name" value="EP450IV"/>
</dbReference>
<dbReference type="PANTHER" id="PTHR24304:SF2">
    <property type="entry name" value="24-HYDROXYCHOLESTEROL 7-ALPHA-HYDROXYLASE"/>
    <property type="match status" value="1"/>
</dbReference>
<evidence type="ECO:0000256" key="7">
    <source>
        <dbReference type="PIRSR" id="PIRSR602403-1"/>
    </source>
</evidence>
<keyword evidence="3 7" id="KW-0349">Heme</keyword>
<evidence type="ECO:0008006" key="11">
    <source>
        <dbReference type="Google" id="ProtNLM"/>
    </source>
</evidence>
<evidence type="ECO:0000313" key="10">
    <source>
        <dbReference type="Proteomes" id="UP000284375"/>
    </source>
</evidence>
<sequence length="524" mass="59150">MSGMMWSPAAALAMIILTAFCMRAFIRRPTSRQPPEIKGTIPYLSTSFQYMTDAGGFLARVKGLMQSAQSNIVKFYIGLTPAYIVAASTNVRRVLNSPDDLDGTFLQLVLMDGHWSLSKDEINKFRNDKSGRSKIPAPGTENTPQDQRYWHGHDRLFAEYLSARKYSDALAASFSQLFSDRISKLACNEWVTIRLFGSLRETMAESAMISLFGSRLVELNPGIVDLYWEFDKVAGPLAWGPPRFLQRRSVRIRNRLHEMTRKHIDSAWEHFDWDGPAAESLWEPHFGSRLSRETAKWLRQNGFSNHAAAGHTLASLVGLNGNTVPATAWAIIHLVQDPFLLAAIRKEALSAFTTDEDTETLRLHVSFNPMRKAVKPLNIQGYNIEKGALVQTCSHIAHLEEAVWATEGHPASEFWAWRHIKTVAEVDKTSGETVHRQRFTMAGRPSSFFPYGGGCVMCPGRHFAKQEILLAIAIMVTKFDMEFDHWVNPDGSKSHKAPEDDRSFAGFVVTPPDRDMMMRWRLSE</sequence>
<dbReference type="CDD" id="cd11040">
    <property type="entry name" value="CYP7_CYP8-like"/>
    <property type="match status" value="1"/>
</dbReference>
<reference evidence="9 10" key="1">
    <citation type="submission" date="2015-09" db="EMBL/GenBank/DDBJ databases">
        <title>Host preference determinants of Valsa canker pathogens revealed by comparative genomics.</title>
        <authorList>
            <person name="Yin Z."/>
            <person name="Huang L."/>
        </authorList>
    </citation>
    <scope>NUCLEOTIDE SEQUENCE [LARGE SCALE GENOMIC DNA]</scope>
    <source>
        <strain evidence="9 10">YSFL</strain>
    </source>
</reference>
<evidence type="ECO:0000256" key="6">
    <source>
        <dbReference type="ARBA" id="ARBA00023033"/>
    </source>
</evidence>
<feature type="binding site" description="axial binding residue" evidence="7">
    <location>
        <position position="458"/>
    </location>
    <ligand>
        <name>heme</name>
        <dbReference type="ChEBI" id="CHEBI:30413"/>
    </ligand>
    <ligandPart>
        <name>Fe</name>
        <dbReference type="ChEBI" id="CHEBI:18248"/>
    </ligandPart>
</feature>
<gene>
    <name evidence="9" type="ORF">VSDG_04282</name>
</gene>
<dbReference type="EMBL" id="LJZO01000013">
    <property type="protein sequence ID" value="ROV98556.1"/>
    <property type="molecule type" value="Genomic_DNA"/>
</dbReference>
<comment type="cofactor">
    <cofactor evidence="1 7">
        <name>heme</name>
        <dbReference type="ChEBI" id="CHEBI:30413"/>
    </cofactor>
</comment>
<dbReference type="GO" id="GO:0004497">
    <property type="term" value="F:monooxygenase activity"/>
    <property type="evidence" value="ECO:0007669"/>
    <property type="project" value="UniProtKB-KW"/>
</dbReference>
<dbReference type="AlphaFoldDB" id="A0A423W5I0"/>
<dbReference type="Pfam" id="PF00067">
    <property type="entry name" value="p450"/>
    <property type="match status" value="1"/>
</dbReference>
<evidence type="ECO:0000256" key="5">
    <source>
        <dbReference type="ARBA" id="ARBA00023004"/>
    </source>
</evidence>
<name>A0A423W5I0_CYTCH</name>
<evidence type="ECO:0000256" key="1">
    <source>
        <dbReference type="ARBA" id="ARBA00001971"/>
    </source>
</evidence>
<keyword evidence="6" id="KW-0560">Oxidoreductase</keyword>
<comment type="similarity">
    <text evidence="2">Belongs to the cytochrome P450 family.</text>
</comment>
<evidence type="ECO:0000256" key="8">
    <source>
        <dbReference type="SAM" id="MobiDB-lite"/>
    </source>
</evidence>
<dbReference type="Proteomes" id="UP000284375">
    <property type="component" value="Unassembled WGS sequence"/>
</dbReference>
<dbReference type="Gene3D" id="1.10.630.10">
    <property type="entry name" value="Cytochrome P450"/>
    <property type="match status" value="1"/>
</dbReference>
<keyword evidence="6" id="KW-0503">Monooxygenase</keyword>
<dbReference type="InterPro" id="IPR001128">
    <property type="entry name" value="Cyt_P450"/>
</dbReference>
<protein>
    <recommendedName>
        <fullName evidence="11">Cytochrome P450</fullName>
    </recommendedName>
</protein>
<dbReference type="GO" id="GO:0016705">
    <property type="term" value="F:oxidoreductase activity, acting on paired donors, with incorporation or reduction of molecular oxygen"/>
    <property type="evidence" value="ECO:0007669"/>
    <property type="project" value="InterPro"/>
</dbReference>
<dbReference type="GO" id="GO:0020037">
    <property type="term" value="F:heme binding"/>
    <property type="evidence" value="ECO:0007669"/>
    <property type="project" value="InterPro"/>
</dbReference>
<dbReference type="OrthoDB" id="3366823at2759"/>
<organism evidence="9 10">
    <name type="scientific">Cytospora chrysosperma</name>
    <name type="common">Cytospora canker fungus</name>
    <name type="synonym">Sphaeria chrysosperma</name>
    <dbReference type="NCBI Taxonomy" id="252740"/>
    <lineage>
        <taxon>Eukaryota</taxon>
        <taxon>Fungi</taxon>
        <taxon>Dikarya</taxon>
        <taxon>Ascomycota</taxon>
        <taxon>Pezizomycotina</taxon>
        <taxon>Sordariomycetes</taxon>
        <taxon>Sordariomycetidae</taxon>
        <taxon>Diaporthales</taxon>
        <taxon>Cytosporaceae</taxon>
        <taxon>Cytospora</taxon>
    </lineage>
</organism>
<comment type="caution">
    <text evidence="9">The sequence shown here is derived from an EMBL/GenBank/DDBJ whole genome shotgun (WGS) entry which is preliminary data.</text>
</comment>
<keyword evidence="4 7" id="KW-0479">Metal-binding</keyword>
<evidence type="ECO:0000256" key="3">
    <source>
        <dbReference type="ARBA" id="ARBA00022617"/>
    </source>
</evidence>
<dbReference type="SUPFAM" id="SSF48264">
    <property type="entry name" value="Cytochrome P450"/>
    <property type="match status" value="1"/>
</dbReference>
<evidence type="ECO:0000256" key="2">
    <source>
        <dbReference type="ARBA" id="ARBA00010617"/>
    </source>
</evidence>